<dbReference type="PANTHER" id="PTHR35401">
    <property type="entry name" value="COPG FAMILY HELIX-TURN-HELIX PROTEIN-RELATED-RELATED"/>
    <property type="match status" value="1"/>
</dbReference>
<protein>
    <submittedName>
        <fullName evidence="3">DUF1778 domain-containing protein</fullName>
    </submittedName>
</protein>
<dbReference type="Pfam" id="PF08681">
    <property type="entry name" value="TacA1"/>
    <property type="match status" value="1"/>
</dbReference>
<proteinExistence type="inferred from homology"/>
<comment type="similarity">
    <text evidence="2">Belongs to the TacA antitoxin family.</text>
</comment>
<organism evidence="3 4">
    <name type="scientific">Natronospira elongata</name>
    <dbReference type="NCBI Taxonomy" id="3110268"/>
    <lineage>
        <taxon>Bacteria</taxon>
        <taxon>Pseudomonadati</taxon>
        <taxon>Pseudomonadota</taxon>
        <taxon>Gammaproteobacteria</taxon>
        <taxon>Natronospirales</taxon>
        <taxon>Natronospiraceae</taxon>
        <taxon>Natronospira</taxon>
    </lineage>
</organism>
<dbReference type="EMBL" id="JAYGII010000067">
    <property type="protein sequence ID" value="MEA5446850.1"/>
    <property type="molecule type" value="Genomic_DNA"/>
</dbReference>
<evidence type="ECO:0000256" key="1">
    <source>
        <dbReference type="ARBA" id="ARBA00022649"/>
    </source>
</evidence>
<dbReference type="Gene3D" id="1.20.5.780">
    <property type="entry name" value="Single helix bin"/>
    <property type="match status" value="1"/>
</dbReference>
<gene>
    <name evidence="3" type="ORF">VCB98_13565</name>
</gene>
<name>A0AAP6MM69_9GAMM</name>
<keyword evidence="1" id="KW-1277">Toxin-antitoxin system</keyword>
<feature type="non-terminal residue" evidence="3">
    <location>
        <position position="1"/>
    </location>
</feature>
<keyword evidence="4" id="KW-1185">Reference proteome</keyword>
<dbReference type="Proteomes" id="UP001302316">
    <property type="component" value="Unassembled WGS sequence"/>
</dbReference>
<dbReference type="RefSeq" id="WP_346053432.1">
    <property type="nucleotide sequence ID" value="NZ_JAYGII010000067.1"/>
</dbReference>
<dbReference type="PANTHER" id="PTHR35401:SF2">
    <property type="entry name" value="ABC-TYPE TRANSPORT SYSTEM"/>
    <property type="match status" value="1"/>
</dbReference>
<dbReference type="GO" id="GO:0006355">
    <property type="term" value="P:regulation of DNA-templated transcription"/>
    <property type="evidence" value="ECO:0007669"/>
    <property type="project" value="InterPro"/>
</dbReference>
<dbReference type="InterPro" id="IPR014795">
    <property type="entry name" value="TacA_1-like"/>
</dbReference>
<evidence type="ECO:0000256" key="2">
    <source>
        <dbReference type="ARBA" id="ARBA00049988"/>
    </source>
</evidence>
<evidence type="ECO:0000313" key="4">
    <source>
        <dbReference type="Proteomes" id="UP001302316"/>
    </source>
</evidence>
<dbReference type="AlphaFoldDB" id="A0AAP6MM69"/>
<dbReference type="SUPFAM" id="SSF47598">
    <property type="entry name" value="Ribbon-helix-helix"/>
    <property type="match status" value="1"/>
</dbReference>
<sequence>TEMAAAEERFDLKLEREEKELLNRAAAASGMSLSAFMRSAAKARADEVLQRETRIQLSQRDFDAFVDAMDRPFAPNDALRDAMESAARDVRRRA</sequence>
<reference evidence="3 4" key="1">
    <citation type="submission" date="2023-12" db="EMBL/GenBank/DDBJ databases">
        <title>Whole-genome sequencing of halo(alkali)philic microorganisms from hypersaline lakes.</title>
        <authorList>
            <person name="Sorokin D.Y."/>
            <person name="Merkel A.Y."/>
            <person name="Messina E."/>
            <person name="Yakimov M."/>
        </authorList>
    </citation>
    <scope>NUCLEOTIDE SEQUENCE [LARGE SCALE GENOMIC DNA]</scope>
    <source>
        <strain evidence="3 4">AB-CW1</strain>
    </source>
</reference>
<evidence type="ECO:0000313" key="3">
    <source>
        <dbReference type="EMBL" id="MEA5446850.1"/>
    </source>
</evidence>
<dbReference type="InterPro" id="IPR010985">
    <property type="entry name" value="Ribbon_hlx_hlx"/>
</dbReference>
<comment type="caution">
    <text evidence="3">The sequence shown here is derived from an EMBL/GenBank/DDBJ whole genome shotgun (WGS) entry which is preliminary data.</text>
</comment>
<accession>A0AAP6MM69</accession>